<dbReference type="InterPro" id="IPR015927">
    <property type="entry name" value="Peptidase_S24_S26A/B/C"/>
</dbReference>
<protein>
    <submittedName>
        <fullName evidence="5">LexA family transcriptional repressor</fullName>
    </submittedName>
</protein>
<dbReference type="InterPro" id="IPR039418">
    <property type="entry name" value="LexA-like"/>
</dbReference>
<dbReference type="Pfam" id="PF00717">
    <property type="entry name" value="Peptidase_S24"/>
    <property type="match status" value="1"/>
</dbReference>
<dbReference type="InterPro" id="IPR001387">
    <property type="entry name" value="Cro/C1-type_HTH"/>
</dbReference>
<dbReference type="PANTHER" id="PTHR40661">
    <property type="match status" value="1"/>
</dbReference>
<dbReference type="PROSITE" id="PS50943">
    <property type="entry name" value="HTH_CROC1"/>
    <property type="match status" value="1"/>
</dbReference>
<evidence type="ECO:0000313" key="5">
    <source>
        <dbReference type="EMBL" id="PXZ38111.1"/>
    </source>
</evidence>
<dbReference type="PANTHER" id="PTHR40661:SF3">
    <property type="entry name" value="FELS-1 PROPHAGE TRANSCRIPTIONAL REGULATOR"/>
    <property type="match status" value="1"/>
</dbReference>
<feature type="domain" description="HTH cro/C1-type" evidence="4">
    <location>
        <begin position="9"/>
        <end position="63"/>
    </location>
</feature>
<dbReference type="SMART" id="SM00530">
    <property type="entry name" value="HTH_XRE"/>
    <property type="match status" value="1"/>
</dbReference>
<evidence type="ECO:0000256" key="2">
    <source>
        <dbReference type="ARBA" id="ARBA00023125"/>
    </source>
</evidence>
<dbReference type="AlphaFoldDB" id="A0AAE5TGM4"/>
<dbReference type="RefSeq" id="WP_110480021.1">
    <property type="nucleotide sequence ID" value="NZ_JAMDJS010000041.1"/>
</dbReference>
<dbReference type="InterPro" id="IPR010982">
    <property type="entry name" value="Lambda_DNA-bd_dom_sf"/>
</dbReference>
<dbReference type="SUPFAM" id="SSF47413">
    <property type="entry name" value="lambda repressor-like DNA-binding domains"/>
    <property type="match status" value="1"/>
</dbReference>
<evidence type="ECO:0000256" key="3">
    <source>
        <dbReference type="ARBA" id="ARBA00023163"/>
    </source>
</evidence>
<dbReference type="CDD" id="cd06529">
    <property type="entry name" value="S24_LexA-like"/>
    <property type="match status" value="1"/>
</dbReference>
<keyword evidence="3" id="KW-0804">Transcription</keyword>
<keyword evidence="1" id="KW-0805">Transcription regulation</keyword>
<reference evidence="5 6" key="1">
    <citation type="submission" date="2018-06" db="EMBL/GenBank/DDBJ databases">
        <authorList>
            <person name="Teymurazov M."/>
            <person name="Kislichkina A."/>
            <person name="Abaymova A."/>
            <person name="Mukhina T."/>
            <person name="Mayskaya N."/>
            <person name="Svetoch E."/>
            <person name="Bogun A."/>
        </authorList>
    </citation>
    <scope>NUCLEOTIDE SEQUENCE [LARGE SCALE GENOMIC DNA]</scope>
    <source>
        <strain evidence="5 6">SCPM-O-B-8406</strain>
    </source>
</reference>
<name>A0AAE5TGM4_AVIPA</name>
<dbReference type="GO" id="GO:0003677">
    <property type="term" value="F:DNA binding"/>
    <property type="evidence" value="ECO:0007669"/>
    <property type="project" value="UniProtKB-KW"/>
</dbReference>
<keyword evidence="2" id="KW-0238">DNA-binding</keyword>
<proteinExistence type="predicted"/>
<sequence length="212" mass="24072">MKKQWNDFVRERMSEKNMKQEDMAEAINKTQGAIGHWLTGRRSPNFDDVAKMLSATQTEQVILNSDGSLESVEYLGKPKQGKVKVIGEATMGGDGDIDIEEMHLGYIDIFTNDPNAFCLRVKGSSMEPRIHSGEFVLVEPQAQYSNGDDVFVRTADGRNMIKILEYKKDGEYRFSSINHDHKPFNLAIDEVQAIYYVAGILKRSRFIDIDDL</sequence>
<dbReference type="EMBL" id="QJPJ01000026">
    <property type="protein sequence ID" value="PXZ38111.1"/>
    <property type="molecule type" value="Genomic_DNA"/>
</dbReference>
<accession>A0AAE5TGM4</accession>
<dbReference type="SUPFAM" id="SSF51306">
    <property type="entry name" value="LexA/Signal peptidase"/>
    <property type="match status" value="1"/>
</dbReference>
<comment type="caution">
    <text evidence="5">The sequence shown here is derived from an EMBL/GenBank/DDBJ whole genome shotgun (WGS) entry which is preliminary data.</text>
</comment>
<organism evidence="5 6">
    <name type="scientific">Avibacterium paragallinarum</name>
    <name type="common">Haemophilus gallinarum</name>
    <dbReference type="NCBI Taxonomy" id="728"/>
    <lineage>
        <taxon>Bacteria</taxon>
        <taxon>Pseudomonadati</taxon>
        <taxon>Pseudomonadota</taxon>
        <taxon>Gammaproteobacteria</taxon>
        <taxon>Pasteurellales</taxon>
        <taxon>Pasteurellaceae</taxon>
        <taxon>Avibacterium</taxon>
    </lineage>
</organism>
<evidence type="ECO:0000256" key="1">
    <source>
        <dbReference type="ARBA" id="ARBA00023015"/>
    </source>
</evidence>
<dbReference type="InterPro" id="IPR036286">
    <property type="entry name" value="LexA/Signal_pep-like_sf"/>
</dbReference>
<dbReference type="Gene3D" id="1.10.260.40">
    <property type="entry name" value="lambda repressor-like DNA-binding domains"/>
    <property type="match status" value="1"/>
</dbReference>
<dbReference type="Proteomes" id="UP000247594">
    <property type="component" value="Unassembled WGS sequence"/>
</dbReference>
<evidence type="ECO:0000259" key="4">
    <source>
        <dbReference type="PROSITE" id="PS50943"/>
    </source>
</evidence>
<gene>
    <name evidence="5" type="ORF">DM482_11025</name>
</gene>
<dbReference type="Pfam" id="PF01381">
    <property type="entry name" value="HTH_3"/>
    <property type="match status" value="1"/>
</dbReference>
<dbReference type="CDD" id="cd00093">
    <property type="entry name" value="HTH_XRE"/>
    <property type="match status" value="1"/>
</dbReference>
<dbReference type="Gene3D" id="2.10.109.10">
    <property type="entry name" value="Umud Fragment, subunit A"/>
    <property type="match status" value="1"/>
</dbReference>
<evidence type="ECO:0000313" key="6">
    <source>
        <dbReference type="Proteomes" id="UP000247594"/>
    </source>
</evidence>